<dbReference type="PANTHER" id="PTHR10366:SF564">
    <property type="entry name" value="STEROL-4-ALPHA-CARBOXYLATE 3-DEHYDROGENASE, DECARBOXYLATING"/>
    <property type="match status" value="1"/>
</dbReference>
<dbReference type="FunFam" id="3.40.50.720:FF:000191">
    <property type="entry name" value="Methylglyoxal reductase (NADPH-dependent)"/>
    <property type="match status" value="1"/>
</dbReference>
<reference evidence="4" key="1">
    <citation type="submission" date="2023-06" db="EMBL/GenBank/DDBJ databases">
        <title>Genome-scale phylogeny and comparative genomics of the fungal order Sordariales.</title>
        <authorList>
            <consortium name="Lawrence Berkeley National Laboratory"/>
            <person name="Hensen N."/>
            <person name="Bonometti L."/>
            <person name="Westerberg I."/>
            <person name="Brannstrom I.O."/>
            <person name="Guillou S."/>
            <person name="Cros-Aarteil S."/>
            <person name="Calhoun S."/>
            <person name="Haridas S."/>
            <person name="Kuo A."/>
            <person name="Mondo S."/>
            <person name="Pangilinan J."/>
            <person name="Riley R."/>
            <person name="Labutti K."/>
            <person name="Andreopoulos B."/>
            <person name="Lipzen A."/>
            <person name="Chen C."/>
            <person name="Yanf M."/>
            <person name="Daum C."/>
            <person name="Ng V."/>
            <person name="Clum A."/>
            <person name="Steindorff A."/>
            <person name="Ohm R."/>
            <person name="Martin F."/>
            <person name="Silar P."/>
            <person name="Natvig D."/>
            <person name="Lalanne C."/>
            <person name="Gautier V."/>
            <person name="Ament-Velasquez S.L."/>
            <person name="Kruys A."/>
            <person name="Hutchinson M.I."/>
            <person name="Powell A.J."/>
            <person name="Barry K."/>
            <person name="Miller A.N."/>
            <person name="Grigoriev I.V."/>
            <person name="Debuchy R."/>
            <person name="Gladieux P."/>
            <person name="Thoren M.H."/>
            <person name="Johannesson H."/>
        </authorList>
    </citation>
    <scope>NUCLEOTIDE SEQUENCE</scope>
    <source>
        <strain evidence="4">CBS 540.89</strain>
    </source>
</reference>
<evidence type="ECO:0000259" key="3">
    <source>
        <dbReference type="Pfam" id="PF01370"/>
    </source>
</evidence>
<dbReference type="SUPFAM" id="SSF51735">
    <property type="entry name" value="NAD(P)-binding Rossmann-fold domains"/>
    <property type="match status" value="1"/>
</dbReference>
<proteinExistence type="inferred from homology"/>
<accession>A0AA40EM20</accession>
<comment type="similarity">
    <text evidence="2">Belongs to the NAD(P)-dependent epimerase/dehydratase family. Dihydroflavonol-4-reductase subfamily.</text>
</comment>
<dbReference type="AlphaFoldDB" id="A0AA40EM20"/>
<evidence type="ECO:0000313" key="4">
    <source>
        <dbReference type="EMBL" id="KAK0741847.1"/>
    </source>
</evidence>
<dbReference type="GO" id="GO:0016616">
    <property type="term" value="F:oxidoreductase activity, acting on the CH-OH group of donors, NAD or NADP as acceptor"/>
    <property type="evidence" value="ECO:0007669"/>
    <property type="project" value="TreeGrafter"/>
</dbReference>
<keyword evidence="1" id="KW-0560">Oxidoreductase</keyword>
<comment type="caution">
    <text evidence="4">The sequence shown here is derived from an EMBL/GenBank/DDBJ whole genome shotgun (WGS) entry which is preliminary data.</text>
</comment>
<dbReference type="CDD" id="cd05227">
    <property type="entry name" value="AR_SDR_e"/>
    <property type="match status" value="1"/>
</dbReference>
<keyword evidence="5" id="KW-1185">Reference proteome</keyword>
<dbReference type="Pfam" id="PF01370">
    <property type="entry name" value="Epimerase"/>
    <property type="match status" value="1"/>
</dbReference>
<evidence type="ECO:0000256" key="2">
    <source>
        <dbReference type="ARBA" id="ARBA00023445"/>
    </source>
</evidence>
<dbReference type="PANTHER" id="PTHR10366">
    <property type="entry name" value="NAD DEPENDENT EPIMERASE/DEHYDRATASE"/>
    <property type="match status" value="1"/>
</dbReference>
<feature type="domain" description="NAD-dependent epimerase/dehydratase" evidence="3">
    <location>
        <begin position="4"/>
        <end position="257"/>
    </location>
</feature>
<evidence type="ECO:0000256" key="1">
    <source>
        <dbReference type="ARBA" id="ARBA00023002"/>
    </source>
</evidence>
<dbReference type="InterPro" id="IPR050425">
    <property type="entry name" value="NAD(P)_dehydrat-like"/>
</dbReference>
<name>A0AA40EM20_9PEZI</name>
<dbReference type="Gene3D" id="3.40.50.720">
    <property type="entry name" value="NAD(P)-binding Rossmann-like Domain"/>
    <property type="match status" value="1"/>
</dbReference>
<evidence type="ECO:0000313" key="5">
    <source>
        <dbReference type="Proteomes" id="UP001172159"/>
    </source>
</evidence>
<dbReference type="Proteomes" id="UP001172159">
    <property type="component" value="Unassembled WGS sequence"/>
</dbReference>
<protein>
    <recommendedName>
        <fullName evidence="3">NAD-dependent epimerase/dehydratase domain-containing protein</fullName>
    </recommendedName>
</protein>
<gene>
    <name evidence="4" type="ORF">B0T21DRAFT_381620</name>
</gene>
<dbReference type="EMBL" id="JAUKTV010000003">
    <property type="protein sequence ID" value="KAK0741847.1"/>
    <property type="molecule type" value="Genomic_DNA"/>
</dbReference>
<dbReference type="InterPro" id="IPR001509">
    <property type="entry name" value="Epimerase_deHydtase"/>
</dbReference>
<dbReference type="InterPro" id="IPR036291">
    <property type="entry name" value="NAD(P)-bd_dom_sf"/>
</dbReference>
<organism evidence="4 5">
    <name type="scientific">Apiosordaria backusii</name>
    <dbReference type="NCBI Taxonomy" id="314023"/>
    <lineage>
        <taxon>Eukaryota</taxon>
        <taxon>Fungi</taxon>
        <taxon>Dikarya</taxon>
        <taxon>Ascomycota</taxon>
        <taxon>Pezizomycotina</taxon>
        <taxon>Sordariomycetes</taxon>
        <taxon>Sordariomycetidae</taxon>
        <taxon>Sordariales</taxon>
        <taxon>Lasiosphaeriaceae</taxon>
        <taxon>Apiosordaria</taxon>
    </lineage>
</organism>
<sequence>MTKALLTGGSGFIAAHILDQLLTKSHTVITTVRSTSKADKILQAYPSQSANGSLIVAIVPDIAQPGAFDNVVQEHGKDLEVVLHTASPFHFKFSDPKTELIDPALIGTTSILQAITKHAPTVKRVVVTSSFAAIINEAHVSDPTTTFTEKSWNPVTINDIHRNPATAYRASKTLAEKAAWDFVSHPANNAKFDLVTVNPPMVFGPVVHHLATLEAINTSNERIVDAIKGKWKSEIPSTGQALIWVDVRDVARAHVKAGLELGGEVSGKRLFTVSGWFSNSEIAEVLRKNFPENKGELPGEGVKGGELPEEDKRFGYDNSETTRLLGIEWIGLEKSLIDTVRSLKKVEGSAA</sequence>